<protein>
    <recommendedName>
        <fullName evidence="2">Lipoprotein</fullName>
    </recommendedName>
</protein>
<accession>A0A3B1ASH3</accession>
<dbReference type="PROSITE" id="PS51257">
    <property type="entry name" value="PROKAR_LIPOPROTEIN"/>
    <property type="match status" value="1"/>
</dbReference>
<sequence length="244" mass="27872">MQRLFILAVFLGLSGTACSDNLHNDTAQPEAIDIKQNIYNTKGLDLLTNYDKDLWDGPAGWSDKQWKWKKRLRWDKECDYIGEVEVHPVSKTRQLIQIMCVPGAYQAMYYLFLYDSKSKSAKQLALGAPKNTDNPNEISGHLKFSEKNSLLSIVTLSRGIGDCGIYRVFSFKEPDFLPKLIEERKKECGEDPLPENPPKSFFNPEKWPLVNVDKNRSRLKINFISNSIGSFILKNRSVTISDFG</sequence>
<name>A0A3B1ASH3_9ZZZZ</name>
<dbReference type="Pfam" id="PF06674">
    <property type="entry name" value="DUF1176"/>
    <property type="match status" value="1"/>
</dbReference>
<proteinExistence type="predicted"/>
<gene>
    <name evidence="1" type="ORF">MNBD_GAMMA19-1175</name>
</gene>
<dbReference type="InterPro" id="IPR009560">
    <property type="entry name" value="DUF1176"/>
</dbReference>
<evidence type="ECO:0000313" key="1">
    <source>
        <dbReference type="EMBL" id="VAX02318.1"/>
    </source>
</evidence>
<dbReference type="AlphaFoldDB" id="A0A3B1ASH3"/>
<reference evidence="1" key="1">
    <citation type="submission" date="2018-06" db="EMBL/GenBank/DDBJ databases">
        <authorList>
            <person name="Zhirakovskaya E."/>
        </authorList>
    </citation>
    <scope>NUCLEOTIDE SEQUENCE</scope>
</reference>
<organism evidence="1">
    <name type="scientific">hydrothermal vent metagenome</name>
    <dbReference type="NCBI Taxonomy" id="652676"/>
    <lineage>
        <taxon>unclassified sequences</taxon>
        <taxon>metagenomes</taxon>
        <taxon>ecological metagenomes</taxon>
    </lineage>
</organism>
<evidence type="ECO:0008006" key="2">
    <source>
        <dbReference type="Google" id="ProtNLM"/>
    </source>
</evidence>
<dbReference type="EMBL" id="UOFV01000305">
    <property type="protein sequence ID" value="VAX02318.1"/>
    <property type="molecule type" value="Genomic_DNA"/>
</dbReference>